<keyword evidence="2" id="KW-1185">Reference proteome</keyword>
<dbReference type="GeneID" id="18499925"/>
<evidence type="ECO:0000313" key="2">
    <source>
        <dbReference type="Proteomes" id="UP000018884"/>
    </source>
</evidence>
<dbReference type="RefSeq" id="YP_009006293.1">
    <property type="nucleotide sequence ID" value="NC_023568.1"/>
</dbReference>
<name>V9LZM1_9CAUD</name>
<dbReference type="EMBL" id="KC131129">
    <property type="protein sequence ID" value="AGB07006.1"/>
    <property type="molecule type" value="Genomic_DNA"/>
</dbReference>
<dbReference type="KEGG" id="vg:18499925"/>
<accession>V9LZM1</accession>
<dbReference type="Proteomes" id="UP000018884">
    <property type="component" value="Segment"/>
</dbReference>
<proteinExistence type="predicted"/>
<organism evidence="1 2">
    <name type="scientific">Vibrio phage VH7D</name>
    <dbReference type="NCBI Taxonomy" id="1262539"/>
    <lineage>
        <taxon>Viruses</taxon>
        <taxon>Duplodnaviria</taxon>
        <taxon>Heunggongvirae</taxon>
        <taxon>Uroviricota</taxon>
        <taxon>Caudoviricetes</taxon>
        <taxon>Pantevenvirales</taxon>
        <taxon>Straboviridae</taxon>
        <taxon>Schizotequatrovirus</taxon>
        <taxon>Schizotequatrovirus vh7d</taxon>
    </lineage>
</organism>
<reference evidence="1 2" key="1">
    <citation type="submission" date="2012-11" db="EMBL/GenBank/DDBJ databases">
        <title>Comeplete Genome Sequence Of a Novel Gaint Bacteriophage VH7D that Infects Vibrio harveyi.</title>
        <authorList>
            <person name="Luo Z."/>
            <person name="Yu Y."/>
        </authorList>
    </citation>
    <scope>NUCLEOTIDE SEQUENCE [LARGE SCALE GENOMIC DNA]</scope>
</reference>
<protein>
    <submittedName>
        <fullName evidence="1">Uncharacterized protein</fullName>
    </submittedName>
</protein>
<evidence type="ECO:0000313" key="1">
    <source>
        <dbReference type="EMBL" id="AGB07006.1"/>
    </source>
</evidence>
<sequence length="112" mass="12005">MTTPIYTDMNLAVELDDATVAAADAAKSGYDDVTTSVLNHSGESYIIVDKQTYEELKAAIETASPLSSITGLSQECVDILAGAVDSTTTLCREHTNSRFFRIAWTVTTPAPE</sequence>